<dbReference type="Proteomes" id="UP000885832">
    <property type="component" value="Unassembled WGS sequence"/>
</dbReference>
<name>A0A832J4N4_9GAMM</name>
<organism evidence="2">
    <name type="scientific">Candidatus Tenderia electrophaga</name>
    <dbReference type="NCBI Taxonomy" id="1748243"/>
    <lineage>
        <taxon>Bacteria</taxon>
        <taxon>Pseudomonadati</taxon>
        <taxon>Pseudomonadota</taxon>
        <taxon>Gammaproteobacteria</taxon>
        <taxon>Candidatus Tenderiales</taxon>
        <taxon>Candidatus Tenderiaceae</taxon>
        <taxon>Candidatus Tenderia</taxon>
    </lineage>
</organism>
<gene>
    <name evidence="2" type="ORF">ENJ65_02675</name>
</gene>
<dbReference type="EMBL" id="DRNF01000170">
    <property type="protein sequence ID" value="HHJ80518.1"/>
    <property type="molecule type" value="Genomic_DNA"/>
</dbReference>
<protein>
    <recommendedName>
        <fullName evidence="1">UPF0260 protein ENJ65_02675</fullName>
    </recommendedName>
</protein>
<dbReference type="InterPro" id="IPR008228">
    <property type="entry name" value="UCP006173"/>
</dbReference>
<comment type="caution">
    <text evidence="2">The sequence shown here is derived from an EMBL/GenBank/DDBJ whole genome shotgun (WGS) entry which is preliminary data.</text>
</comment>
<dbReference type="PIRSF" id="PIRSF006173">
    <property type="entry name" value="UCP006173"/>
    <property type="match status" value="1"/>
</dbReference>
<reference evidence="2" key="1">
    <citation type="journal article" date="2020" name="mSystems">
        <title>Genome- and Community-Level Interaction Insights into Carbon Utilization and Element Cycling Functions of Hydrothermarchaeota in Hydrothermal Sediment.</title>
        <authorList>
            <person name="Zhou Z."/>
            <person name="Liu Y."/>
            <person name="Xu W."/>
            <person name="Pan J."/>
            <person name="Luo Z.H."/>
            <person name="Li M."/>
        </authorList>
    </citation>
    <scope>NUCLEOTIDE SEQUENCE [LARGE SCALE GENOMIC DNA]</scope>
    <source>
        <strain evidence="2">HyVt-505</strain>
    </source>
</reference>
<dbReference type="PANTHER" id="PTHR37421:SF1">
    <property type="entry name" value="UPF0260 PROTEIN YCGN"/>
    <property type="match status" value="1"/>
</dbReference>
<dbReference type="Pfam" id="PF03692">
    <property type="entry name" value="CxxCxxCC"/>
    <property type="match status" value="1"/>
</dbReference>
<dbReference type="NCBIfam" id="NF003501">
    <property type="entry name" value="PRK05170.1-5"/>
    <property type="match status" value="1"/>
</dbReference>
<dbReference type="PANTHER" id="PTHR37421">
    <property type="entry name" value="UPF0260 PROTEIN YCGN"/>
    <property type="match status" value="1"/>
</dbReference>
<dbReference type="NCBIfam" id="NF003507">
    <property type="entry name" value="PRK05170.2-5"/>
    <property type="match status" value="1"/>
</dbReference>
<evidence type="ECO:0000313" key="2">
    <source>
        <dbReference type="EMBL" id="HHJ80518.1"/>
    </source>
</evidence>
<dbReference type="InterPro" id="IPR005358">
    <property type="entry name" value="Puta_zinc/iron-chelating_dom"/>
</dbReference>
<proteinExistence type="inferred from homology"/>
<sequence>MAKQKPLFWEKKSLAQMSKAEWESLCDGCGRCCLNKLEDEDNGEIFYTDVACKLLDLKSCRCSDYHNRVKQVPDCLVLGMDHPEYFMFLPDSCAYRRLYEGKPLPNWHPLISGTIDSVRQAGISIAGKCISEQHLHPEELEDRIIEFND</sequence>
<accession>A0A832J4N4</accession>
<evidence type="ECO:0000256" key="1">
    <source>
        <dbReference type="HAMAP-Rule" id="MF_00676"/>
    </source>
</evidence>
<dbReference type="HAMAP" id="MF_00676">
    <property type="entry name" value="UPF0260"/>
    <property type="match status" value="1"/>
</dbReference>
<dbReference type="AlphaFoldDB" id="A0A832J4N4"/>
<comment type="similarity">
    <text evidence="1">Belongs to the UPF0260 family.</text>
</comment>